<dbReference type="InterPro" id="IPR035905">
    <property type="entry name" value="Barstar-like_sf"/>
</dbReference>
<accession>A0A917H2F9</accession>
<name>A0A917H2F9_9BACL</name>
<evidence type="ECO:0000313" key="4">
    <source>
        <dbReference type="Proteomes" id="UP000600247"/>
    </source>
</evidence>
<dbReference type="AlphaFoldDB" id="A0A917H2F9"/>
<dbReference type="InterPro" id="IPR000468">
    <property type="entry name" value="Barstar"/>
</dbReference>
<dbReference type="Gene3D" id="3.30.370.10">
    <property type="entry name" value="Barstar-like"/>
    <property type="match status" value="1"/>
</dbReference>
<gene>
    <name evidence="3" type="ORF">GCM10010918_19590</name>
</gene>
<reference evidence="3 4" key="1">
    <citation type="journal article" date="2014" name="Int. J. Syst. Evol. Microbiol.">
        <title>Complete genome sequence of Corynebacterium casei LMG S-19264T (=DSM 44701T), isolated from a smear-ripened cheese.</title>
        <authorList>
            <consortium name="US DOE Joint Genome Institute (JGI-PGF)"/>
            <person name="Walter F."/>
            <person name="Albersmeier A."/>
            <person name="Kalinowski J."/>
            <person name="Ruckert C."/>
        </authorList>
    </citation>
    <scope>NUCLEOTIDE SEQUENCE [LARGE SCALE GENOMIC DNA]</scope>
    <source>
        <strain evidence="3 4">CGMCC 1.15286</strain>
    </source>
</reference>
<evidence type="ECO:0000256" key="1">
    <source>
        <dbReference type="ARBA" id="ARBA00006845"/>
    </source>
</evidence>
<sequence>MSKVIELKQSEAERYQNVHDWLKQELSLPEWYGANLDALWDCVTGHLPMPLKIRWIADSEQHDDYSGIVEVFQDAADQYEEITFEYVVIS</sequence>
<comment type="similarity">
    <text evidence="1">Belongs to the barstar family.</text>
</comment>
<dbReference type="EMBL" id="BMHY01000003">
    <property type="protein sequence ID" value="GGG65439.1"/>
    <property type="molecule type" value="Genomic_DNA"/>
</dbReference>
<dbReference type="SUPFAM" id="SSF52038">
    <property type="entry name" value="Barstar-related"/>
    <property type="match status" value="1"/>
</dbReference>
<comment type="caution">
    <text evidence="3">The sequence shown here is derived from an EMBL/GenBank/DDBJ whole genome shotgun (WGS) entry which is preliminary data.</text>
</comment>
<evidence type="ECO:0000259" key="2">
    <source>
        <dbReference type="Pfam" id="PF01337"/>
    </source>
</evidence>
<organism evidence="3 4">
    <name type="scientific">Paenibacillus radicis</name>
    <name type="common">ex Gao et al. 2016</name>
    <dbReference type="NCBI Taxonomy" id="1737354"/>
    <lineage>
        <taxon>Bacteria</taxon>
        <taxon>Bacillati</taxon>
        <taxon>Bacillota</taxon>
        <taxon>Bacilli</taxon>
        <taxon>Bacillales</taxon>
        <taxon>Paenibacillaceae</taxon>
        <taxon>Paenibacillus</taxon>
    </lineage>
</organism>
<dbReference type="Pfam" id="PF01337">
    <property type="entry name" value="Barstar"/>
    <property type="match status" value="1"/>
</dbReference>
<evidence type="ECO:0000313" key="3">
    <source>
        <dbReference type="EMBL" id="GGG65439.1"/>
    </source>
</evidence>
<proteinExistence type="inferred from homology"/>
<keyword evidence="4" id="KW-1185">Reference proteome</keyword>
<dbReference type="RefSeq" id="WP_188888770.1">
    <property type="nucleotide sequence ID" value="NZ_BMHY01000003.1"/>
</dbReference>
<feature type="domain" description="Barstar (barnase inhibitor)" evidence="2">
    <location>
        <begin position="3"/>
        <end position="85"/>
    </location>
</feature>
<protein>
    <recommendedName>
        <fullName evidence="2">Barstar (barnase inhibitor) domain-containing protein</fullName>
    </recommendedName>
</protein>
<dbReference type="Proteomes" id="UP000600247">
    <property type="component" value="Unassembled WGS sequence"/>
</dbReference>